<keyword evidence="1" id="KW-1133">Transmembrane helix</keyword>
<protein>
    <submittedName>
        <fullName evidence="2">Uncharacterized protein</fullName>
    </submittedName>
</protein>
<accession>A0A3S0PV33</accession>
<keyword evidence="3" id="KW-1185">Reference proteome</keyword>
<dbReference type="RefSeq" id="WP_126562679.1">
    <property type="nucleotide sequence ID" value="NZ_RYDJ01000015.1"/>
</dbReference>
<comment type="caution">
    <text evidence="2">The sequence shown here is derived from an EMBL/GenBank/DDBJ whole genome shotgun (WGS) entry which is preliminary data.</text>
</comment>
<keyword evidence="1" id="KW-0812">Transmembrane</keyword>
<feature type="transmembrane region" description="Helical" evidence="1">
    <location>
        <begin position="12"/>
        <end position="30"/>
    </location>
</feature>
<dbReference type="AlphaFoldDB" id="A0A3S0PV33"/>
<feature type="transmembrane region" description="Helical" evidence="1">
    <location>
        <begin position="42"/>
        <end position="62"/>
    </location>
</feature>
<reference evidence="2 3" key="1">
    <citation type="submission" date="2018-12" db="EMBL/GenBank/DDBJ databases">
        <title>Flavobacterium sp. nov., isolated from glacier ice.</title>
        <authorList>
            <person name="Liu Q."/>
            <person name="Xin Y.-H."/>
        </authorList>
    </citation>
    <scope>NUCLEOTIDE SEQUENCE [LARGE SCALE GENOMIC DNA]</scope>
    <source>
        <strain evidence="2 3">RB1N8</strain>
    </source>
</reference>
<name>A0A3S0PV33_9FLAO</name>
<gene>
    <name evidence="2" type="ORF">EKL98_12230</name>
</gene>
<keyword evidence="1" id="KW-0472">Membrane</keyword>
<evidence type="ECO:0000313" key="3">
    <source>
        <dbReference type="Proteomes" id="UP000280825"/>
    </source>
</evidence>
<dbReference type="EMBL" id="RYDJ01000015">
    <property type="protein sequence ID" value="RTZ03032.1"/>
    <property type="molecule type" value="Genomic_DNA"/>
</dbReference>
<dbReference type="Proteomes" id="UP000280825">
    <property type="component" value="Unassembled WGS sequence"/>
</dbReference>
<sequence>MSKRWRFQIKNGMRWGIILSLSLLVFDLFERSFEDAFFSKRNLFRTLYFVLFGIFVIGYLNWKKKIKRDNSADLSHDNTINK</sequence>
<organism evidence="2 3">
    <name type="scientific">Flavobacterium bomense</name>
    <dbReference type="NCBI Taxonomy" id="2497483"/>
    <lineage>
        <taxon>Bacteria</taxon>
        <taxon>Pseudomonadati</taxon>
        <taxon>Bacteroidota</taxon>
        <taxon>Flavobacteriia</taxon>
        <taxon>Flavobacteriales</taxon>
        <taxon>Flavobacteriaceae</taxon>
        <taxon>Flavobacterium</taxon>
    </lineage>
</organism>
<evidence type="ECO:0000256" key="1">
    <source>
        <dbReference type="SAM" id="Phobius"/>
    </source>
</evidence>
<evidence type="ECO:0000313" key="2">
    <source>
        <dbReference type="EMBL" id="RTZ03032.1"/>
    </source>
</evidence>
<proteinExistence type="predicted"/>